<evidence type="ECO:0000256" key="2">
    <source>
        <dbReference type="SAM" id="Phobius"/>
    </source>
</evidence>
<organism evidence="3 4">
    <name type="scientific">Staphylococcus epidermidis</name>
    <dbReference type="NCBI Taxonomy" id="1282"/>
    <lineage>
        <taxon>Bacteria</taxon>
        <taxon>Bacillati</taxon>
        <taxon>Bacillota</taxon>
        <taxon>Bacilli</taxon>
        <taxon>Bacillales</taxon>
        <taxon>Staphylococcaceae</taxon>
        <taxon>Staphylococcus</taxon>
    </lineage>
</organism>
<feature type="transmembrane region" description="Helical" evidence="2">
    <location>
        <begin position="21"/>
        <end position="40"/>
    </location>
</feature>
<feature type="compositionally biased region" description="Basic and acidic residues" evidence="1">
    <location>
        <begin position="224"/>
        <end position="236"/>
    </location>
</feature>
<proteinExistence type="predicted"/>
<accession>A0A8I0W989</accession>
<name>A0A8I0W989_STAEP</name>
<sequence>MAKVKGFFKKAYRLFKNNKKASYLSLLAIPLVLYFGVYLYSLTQNHTYKLSKEDMEEGASFDDFNLVVQDQKYNPKNGTYVIKVKADTDNDEKVVLDSNNLSVKAITNKDRKSYQPNVYHTLNDYFVVEIEDIPKDYGSLKLHFNYKDSKNGDDDSNRSGDLYVSAVGKNIDKNLTPQSKKTYYRDSYIYLKNRLEKEIEDKKRDITYNKENIQSIKKENKKLDANDPILSKKEQRQTQSTIDDNNSSIESSKENISHDKKAIKEKQKNKENVEKVINDL</sequence>
<dbReference type="RefSeq" id="WP_002502783.1">
    <property type="nucleotide sequence ID" value="NZ_CP064458.1"/>
</dbReference>
<feature type="region of interest" description="Disordered" evidence="1">
    <location>
        <begin position="224"/>
        <end position="280"/>
    </location>
</feature>
<evidence type="ECO:0000313" key="4">
    <source>
        <dbReference type="Proteomes" id="UP000622362"/>
    </source>
</evidence>
<keyword evidence="2" id="KW-1133">Transmembrane helix</keyword>
<gene>
    <name evidence="3" type="ORF">I3V53_09405</name>
</gene>
<dbReference type="EMBL" id="JADPYN010000020">
    <property type="protein sequence ID" value="MBF9304288.1"/>
    <property type="molecule type" value="Genomic_DNA"/>
</dbReference>
<feature type="compositionally biased region" description="Low complexity" evidence="1">
    <location>
        <begin position="240"/>
        <end position="250"/>
    </location>
</feature>
<comment type="caution">
    <text evidence="3">The sequence shown here is derived from an EMBL/GenBank/DDBJ whole genome shotgun (WGS) entry which is preliminary data.</text>
</comment>
<evidence type="ECO:0000256" key="1">
    <source>
        <dbReference type="SAM" id="MobiDB-lite"/>
    </source>
</evidence>
<reference evidence="3" key="1">
    <citation type="submission" date="2020-11" db="EMBL/GenBank/DDBJ databases">
        <title>Molecular epidemiology and genomic profiles of multidrug-resistant bacteria collected from clinical sources in South Africa.</title>
        <authorList>
            <person name="Asante J."/>
            <person name="Amoako D.G."/>
        </authorList>
    </citation>
    <scope>NUCLEOTIDE SEQUENCE</scope>
    <source>
        <strain evidence="3">C68</strain>
    </source>
</reference>
<keyword evidence="2" id="KW-0812">Transmembrane</keyword>
<dbReference type="AlphaFoldDB" id="A0A8I0W989"/>
<dbReference type="Proteomes" id="UP000622362">
    <property type="component" value="Unassembled WGS sequence"/>
</dbReference>
<feature type="compositionally biased region" description="Basic and acidic residues" evidence="1">
    <location>
        <begin position="251"/>
        <end position="280"/>
    </location>
</feature>
<evidence type="ECO:0000313" key="3">
    <source>
        <dbReference type="EMBL" id="MBF9304288.1"/>
    </source>
</evidence>
<protein>
    <submittedName>
        <fullName evidence="3">Uncharacterized protein</fullName>
    </submittedName>
</protein>
<keyword evidence="2" id="KW-0472">Membrane</keyword>